<evidence type="ECO:0000259" key="4">
    <source>
        <dbReference type="Pfam" id="PF20737"/>
    </source>
</evidence>
<dbReference type="Pfam" id="PF20737">
    <property type="entry name" value="Glyco_hydro127C"/>
    <property type="match status" value="1"/>
</dbReference>
<dbReference type="GO" id="GO:0005975">
    <property type="term" value="P:carbohydrate metabolic process"/>
    <property type="evidence" value="ECO:0007669"/>
    <property type="project" value="InterPro"/>
</dbReference>
<dbReference type="AlphaFoldDB" id="A0A543BIL2"/>
<dbReference type="InterPro" id="IPR008928">
    <property type="entry name" value="6-hairpin_glycosidase_sf"/>
</dbReference>
<accession>A0A543BIL2</accession>
<dbReference type="Pfam" id="PF07944">
    <property type="entry name" value="Beta-AFase-like_GH127_cat"/>
    <property type="match status" value="1"/>
</dbReference>
<proteinExistence type="predicted"/>
<sequence length="635" mass="68883">MTQPSSTDSLPTHTLRGAGEGPVLPLAATTLRPLPFGAVTLTEGFLADLQSSNAATSIARGEAHLESEGAFANFVNTAAGDYDGEYHGPAFEDSEVYKWLEAVAWERGRGGEAPKLDDALTHYTGIVAAAQEDDGYLNTYIQIGDLRSHRYESLGFDHEIFNVGALIQSAVAQYRTTGRADLLQVAQAAADHLSETFGPDAWQTTCGHPVIEMALVELYRTTGITRYLDQALFFLDVRGKATVVDPDGNFDATYFCDRVPVRQTTSPEGHAVRAMYLAAGATDIAIETQDAALLDTMQTQWTNMVESKMYVNGSIGSEWHGEAFGEPYDLPSDTAYGETCAAIASIQWSWRLLLATGDARYADLMERQFYNAVLSGISRDGDSYFYVNALQVRSDAVPDDYRRPITGRLHWFGTSCCPTNLMRTIATIHEYVASTSATGVQVHQFASAHISGEVEGHPIEIAMRTNYPWSGEVTIEILRAPATPFDIDIRIPSWAHDAVLQSEGRAVTATPGEYARITRTWSAGDVVSLSLPFDPVAVPGRDIVDAERGSLAIQRGPLIFAAEHLDQPDGIVLDDVSVAGELTVEHRDDILGGIDTVVVPAVDASGAVLGSVTTIPYFLWANRVVGPMRVWLPKA</sequence>
<dbReference type="InterPro" id="IPR012878">
    <property type="entry name" value="Beta-AFase-like_GH127_cat"/>
</dbReference>
<evidence type="ECO:0008006" key="7">
    <source>
        <dbReference type="Google" id="ProtNLM"/>
    </source>
</evidence>
<gene>
    <name evidence="5" type="ORF">FB560_0283</name>
</gene>
<organism evidence="5 6">
    <name type="scientific">Microbacterium saperdae</name>
    <dbReference type="NCBI Taxonomy" id="69368"/>
    <lineage>
        <taxon>Bacteria</taxon>
        <taxon>Bacillati</taxon>
        <taxon>Actinomycetota</taxon>
        <taxon>Actinomycetes</taxon>
        <taxon>Micrococcales</taxon>
        <taxon>Microbacteriaceae</taxon>
        <taxon>Microbacterium</taxon>
    </lineage>
</organism>
<dbReference type="EMBL" id="VFOX01000001">
    <property type="protein sequence ID" value="TQL84692.1"/>
    <property type="molecule type" value="Genomic_DNA"/>
</dbReference>
<feature type="compositionally biased region" description="Polar residues" evidence="1">
    <location>
        <begin position="1"/>
        <end position="12"/>
    </location>
</feature>
<name>A0A543BIL2_9MICO</name>
<evidence type="ECO:0000313" key="6">
    <source>
        <dbReference type="Proteomes" id="UP000317209"/>
    </source>
</evidence>
<dbReference type="InterPro" id="IPR049049">
    <property type="entry name" value="Beta-AFase-like_GH127_C"/>
</dbReference>
<comment type="caution">
    <text evidence="5">The sequence shown here is derived from an EMBL/GenBank/DDBJ whole genome shotgun (WGS) entry which is preliminary data.</text>
</comment>
<protein>
    <recommendedName>
        <fullName evidence="7">Glycoside hydrolase family 127 protein</fullName>
    </recommendedName>
</protein>
<dbReference type="InterPro" id="IPR049046">
    <property type="entry name" value="Beta-AFase-like_GH127_middle"/>
</dbReference>
<dbReference type="PANTHER" id="PTHR43465:SF2">
    <property type="entry name" value="DUF1680 DOMAIN PROTEIN (AFU_ORTHOLOGUE AFUA_1G08910)"/>
    <property type="match status" value="1"/>
</dbReference>
<dbReference type="RefSeq" id="WP_141870726.1">
    <property type="nucleotide sequence ID" value="NZ_VFOX01000001.1"/>
</dbReference>
<evidence type="ECO:0000259" key="2">
    <source>
        <dbReference type="Pfam" id="PF07944"/>
    </source>
</evidence>
<keyword evidence="6" id="KW-1185">Reference proteome</keyword>
<feature type="domain" description="Non-reducing end beta-L-arabinofuranosidase-like GH127 catalytic" evidence="2">
    <location>
        <begin position="38"/>
        <end position="429"/>
    </location>
</feature>
<dbReference type="InterPro" id="IPR049174">
    <property type="entry name" value="Beta-AFase-like"/>
</dbReference>
<evidence type="ECO:0000256" key="1">
    <source>
        <dbReference type="SAM" id="MobiDB-lite"/>
    </source>
</evidence>
<feature type="domain" description="Non-reducing end beta-L-arabinofuranosidase-like GH127 C-terminal" evidence="4">
    <location>
        <begin position="542"/>
        <end position="633"/>
    </location>
</feature>
<dbReference type="Proteomes" id="UP000317209">
    <property type="component" value="Unassembled WGS sequence"/>
</dbReference>
<reference evidence="5 6" key="1">
    <citation type="submission" date="2019-06" db="EMBL/GenBank/DDBJ databases">
        <title>Sequencing the genomes of 1000 actinobacteria strains.</title>
        <authorList>
            <person name="Klenk H.-P."/>
        </authorList>
    </citation>
    <scope>NUCLEOTIDE SEQUENCE [LARGE SCALE GENOMIC DNA]</scope>
    <source>
        <strain evidence="5 6">DSM 20169</strain>
    </source>
</reference>
<evidence type="ECO:0000313" key="5">
    <source>
        <dbReference type="EMBL" id="TQL84692.1"/>
    </source>
</evidence>
<dbReference type="OrthoDB" id="9757939at2"/>
<dbReference type="Pfam" id="PF20736">
    <property type="entry name" value="Glyco_hydro127M"/>
    <property type="match status" value="1"/>
</dbReference>
<dbReference type="PANTHER" id="PTHR43465">
    <property type="entry name" value="DUF1680 DOMAIN PROTEIN (AFU_ORTHOLOGUE AFUA_1G08910)"/>
    <property type="match status" value="1"/>
</dbReference>
<evidence type="ECO:0000259" key="3">
    <source>
        <dbReference type="Pfam" id="PF20736"/>
    </source>
</evidence>
<feature type="domain" description="Non-reducing end beta-L-arabinofuranosidase-like GH127 middle" evidence="3">
    <location>
        <begin position="440"/>
        <end position="532"/>
    </location>
</feature>
<dbReference type="SUPFAM" id="SSF48208">
    <property type="entry name" value="Six-hairpin glycosidases"/>
    <property type="match status" value="1"/>
</dbReference>
<feature type="region of interest" description="Disordered" evidence="1">
    <location>
        <begin position="1"/>
        <end position="21"/>
    </location>
</feature>